<dbReference type="Ensembl" id="ENSEEET00000006093.2">
    <property type="protein sequence ID" value="ENSEEEP00000006010.2"/>
    <property type="gene ID" value="ENSEEEG00000003200.2"/>
</dbReference>
<dbReference type="GeneTree" id="ENSGT00940000176932"/>
<name>A0A4W4E4Y2_ELEEL</name>
<reference evidence="4" key="2">
    <citation type="journal article" date="2017" name="Sci. Adv.">
        <title>A tail of two voltages: Proteomic comparison of the three electric organs of the electric eel.</title>
        <authorList>
            <person name="Traeger L.L."/>
            <person name="Sabat G."/>
            <person name="Barrett-Wilt G.A."/>
            <person name="Wells G.B."/>
            <person name="Sussman M.R."/>
        </authorList>
    </citation>
    <scope>NUCLEOTIDE SEQUENCE [LARGE SCALE GENOMIC DNA]</scope>
</reference>
<dbReference type="Pfam" id="PF07686">
    <property type="entry name" value="V-set"/>
    <property type="match status" value="1"/>
</dbReference>
<dbReference type="InterPro" id="IPR003599">
    <property type="entry name" value="Ig_sub"/>
</dbReference>
<feature type="chain" id="PRO_5044275495" description="Immunoglobulin domain-containing protein" evidence="1">
    <location>
        <begin position="16"/>
        <end position="204"/>
    </location>
</feature>
<keyword evidence="1" id="KW-0732">Signal</keyword>
<evidence type="ECO:0000259" key="2">
    <source>
        <dbReference type="SMART" id="SM00409"/>
    </source>
</evidence>
<dbReference type="InterPro" id="IPR013106">
    <property type="entry name" value="Ig_V-set"/>
</dbReference>
<organism evidence="3 4">
    <name type="scientific">Electrophorus electricus</name>
    <name type="common">Electric eel</name>
    <name type="synonym">Gymnotus electricus</name>
    <dbReference type="NCBI Taxonomy" id="8005"/>
    <lineage>
        <taxon>Eukaryota</taxon>
        <taxon>Metazoa</taxon>
        <taxon>Chordata</taxon>
        <taxon>Craniata</taxon>
        <taxon>Vertebrata</taxon>
        <taxon>Euteleostomi</taxon>
        <taxon>Actinopterygii</taxon>
        <taxon>Neopterygii</taxon>
        <taxon>Teleostei</taxon>
        <taxon>Ostariophysi</taxon>
        <taxon>Gymnotiformes</taxon>
        <taxon>Gymnotoidei</taxon>
        <taxon>Gymnotidae</taxon>
        <taxon>Electrophorus</taxon>
    </lineage>
</organism>
<reference evidence="3" key="3">
    <citation type="submission" date="2020-05" db="EMBL/GenBank/DDBJ databases">
        <title>Electrophorus electricus (electric eel) genome, fEleEle1, primary haplotype.</title>
        <authorList>
            <person name="Myers G."/>
            <person name="Meyer A."/>
            <person name="Fedrigo O."/>
            <person name="Formenti G."/>
            <person name="Rhie A."/>
            <person name="Tracey A."/>
            <person name="Sims Y."/>
            <person name="Jarvis E.D."/>
        </authorList>
    </citation>
    <scope>NUCLEOTIDE SEQUENCE [LARGE SCALE GENOMIC DNA]</scope>
</reference>
<dbReference type="AlphaFoldDB" id="A0A4W4E4Y2"/>
<dbReference type="SUPFAM" id="SSF48726">
    <property type="entry name" value="Immunoglobulin"/>
    <property type="match status" value="1"/>
</dbReference>
<reference evidence="4" key="1">
    <citation type="journal article" date="2014" name="Science">
        <title>Nonhuman genetics. Genomic basis for the convergent evolution of electric organs.</title>
        <authorList>
            <person name="Gallant J.R."/>
            <person name="Traeger L.L."/>
            <person name="Volkening J.D."/>
            <person name="Moffett H."/>
            <person name="Chen P.H."/>
            <person name="Novina C.D."/>
            <person name="Phillips G.N.Jr."/>
            <person name="Anand R."/>
            <person name="Wells G.B."/>
            <person name="Pinch M."/>
            <person name="Guth R."/>
            <person name="Unguez G.A."/>
            <person name="Albert J.S."/>
            <person name="Zakon H.H."/>
            <person name="Samanta M.P."/>
            <person name="Sussman M.R."/>
        </authorList>
    </citation>
    <scope>NUCLEOTIDE SEQUENCE [LARGE SCALE GENOMIC DNA]</scope>
</reference>
<reference evidence="3" key="5">
    <citation type="submission" date="2025-09" db="UniProtKB">
        <authorList>
            <consortium name="Ensembl"/>
        </authorList>
    </citation>
    <scope>IDENTIFICATION</scope>
</reference>
<keyword evidence="4" id="KW-1185">Reference proteome</keyword>
<protein>
    <recommendedName>
        <fullName evidence="2">Immunoglobulin domain-containing protein</fullName>
    </recommendedName>
</protein>
<feature type="signal peptide" evidence="1">
    <location>
        <begin position="1"/>
        <end position="15"/>
    </location>
</feature>
<evidence type="ECO:0000313" key="4">
    <source>
        <dbReference type="Proteomes" id="UP000314983"/>
    </source>
</evidence>
<dbReference type="Proteomes" id="UP000314983">
    <property type="component" value="Chromosome 19"/>
</dbReference>
<accession>A0A4W4E4Y2</accession>
<dbReference type="InterPro" id="IPR036179">
    <property type="entry name" value="Ig-like_dom_sf"/>
</dbReference>
<dbReference type="InterPro" id="IPR013783">
    <property type="entry name" value="Ig-like_fold"/>
</dbReference>
<evidence type="ECO:0000313" key="3">
    <source>
        <dbReference type="Ensembl" id="ENSEEEP00000006010.2"/>
    </source>
</evidence>
<reference evidence="3" key="4">
    <citation type="submission" date="2025-08" db="UniProtKB">
        <authorList>
            <consortium name="Ensembl"/>
        </authorList>
    </citation>
    <scope>IDENTIFICATION</scope>
</reference>
<feature type="domain" description="Immunoglobulin" evidence="2">
    <location>
        <begin position="21"/>
        <end position="128"/>
    </location>
</feature>
<dbReference type="Gene3D" id="2.60.40.10">
    <property type="entry name" value="Immunoglobulins"/>
    <property type="match status" value="1"/>
</dbReference>
<proteinExistence type="predicted"/>
<sequence>MIILFILLLNMQVKTSTVNELQVQTVRQGFSVEMKCGQNIVKDRKMHLVWYKMSLGKVPQSIMRTVEDGTKHRFAPAFDNDHFNVSQSEEMFDLIINEVSEDDIGTYFCGTVKANIIEFASGTLLLFEGICVHRFTVLLLFFLWPDSWFSLITCSINGHSRHTNKVEDTDDLNYAALRFAQKPSSSGIPRVKDNSDVYARVRIQ</sequence>
<evidence type="ECO:0000256" key="1">
    <source>
        <dbReference type="SAM" id="SignalP"/>
    </source>
</evidence>
<dbReference type="SMART" id="SM00409">
    <property type="entry name" value="IG"/>
    <property type="match status" value="1"/>
</dbReference>